<feature type="domain" description="Conserved hypothetical protein CHP03032" evidence="1">
    <location>
        <begin position="22"/>
        <end position="335"/>
    </location>
</feature>
<gene>
    <name evidence="2" type="ORF">GS597_05075</name>
</gene>
<organism evidence="2 3">
    <name type="scientific">Petrachloros mirabilis ULC683</name>
    <dbReference type="NCBI Taxonomy" id="2781853"/>
    <lineage>
        <taxon>Bacteria</taxon>
        <taxon>Bacillati</taxon>
        <taxon>Cyanobacteriota</taxon>
        <taxon>Cyanophyceae</taxon>
        <taxon>Synechococcales</taxon>
        <taxon>Petrachlorosaceae</taxon>
        <taxon>Petrachloros</taxon>
        <taxon>Petrachloros mirabilis</taxon>
    </lineage>
</organism>
<comment type="caution">
    <text evidence="2">The sequence shown here is derived from an EMBL/GenBank/DDBJ whole genome shotgun (WGS) entry which is preliminary data.</text>
</comment>
<dbReference type="Pfam" id="PF16261">
    <property type="entry name" value="DUF4915"/>
    <property type="match status" value="1"/>
</dbReference>
<keyword evidence="3" id="KW-1185">Reference proteome</keyword>
<evidence type="ECO:0000313" key="3">
    <source>
        <dbReference type="Proteomes" id="UP000607397"/>
    </source>
</evidence>
<dbReference type="RefSeq" id="WP_161824370.1">
    <property type="nucleotide sequence ID" value="NZ_WVIC01000007.1"/>
</dbReference>
<dbReference type="InterPro" id="IPR017481">
    <property type="entry name" value="CHP03032"/>
</dbReference>
<dbReference type="AlphaFoldDB" id="A0A8K1ZXI3"/>
<sequence length="364" mass="39578">MNLTPNPPTPDPDAPLASVHTQNFPALLQQLRISLLVSTYQTGKLILIRADGEQLNTHFRALPKPMGIAATAGKIAVGSGLQILELHNIPAATAKLEPADRHDACYLLRTAHVTGDIDIHEMAWGKEDLWFVNTRFSCLCTLDSRYSFVPRWRPPFISALSPEDRCHLNGLSLVAGLPRYVTALGLSDTQGGWRATKANGGILMDVATNAVIAANLSMPHSPRWHDQHLWILESGQGSLAQVDGATGQLQTVTQLPGFTRGLDFYGSLAFVGLSQVRETAVFSGIPLTERLQERICGVWVIDLRSGQTVAYLKFEAAVQEIFAVQVLPGARFPEIAEGDHLLANTYVVPDVNLADVPQALRTGL</sequence>
<dbReference type="EMBL" id="WVIC01000007">
    <property type="protein sequence ID" value="NCJ05893.1"/>
    <property type="molecule type" value="Genomic_DNA"/>
</dbReference>
<dbReference type="NCBIfam" id="TIGR03032">
    <property type="entry name" value="TIGR03032 family protein"/>
    <property type="match status" value="1"/>
</dbReference>
<reference evidence="2" key="1">
    <citation type="submission" date="2019-12" db="EMBL/GenBank/DDBJ databases">
        <title>High-Quality draft genome sequences of three cyanobacteria isolated from the limestone walls of the Old Cathedral of Coimbra.</title>
        <authorList>
            <person name="Tiago I."/>
            <person name="Soares F."/>
            <person name="Portugal A."/>
        </authorList>
    </citation>
    <scope>NUCLEOTIDE SEQUENCE [LARGE SCALE GENOMIC DNA]</scope>
    <source>
        <strain evidence="2">C</strain>
    </source>
</reference>
<protein>
    <submittedName>
        <fullName evidence="2">TIGR03032 family protein</fullName>
    </submittedName>
</protein>
<evidence type="ECO:0000259" key="1">
    <source>
        <dbReference type="Pfam" id="PF16261"/>
    </source>
</evidence>
<evidence type="ECO:0000313" key="2">
    <source>
        <dbReference type="EMBL" id="NCJ05893.1"/>
    </source>
</evidence>
<dbReference type="SUPFAM" id="SSF63829">
    <property type="entry name" value="Calcium-dependent phosphotriesterase"/>
    <property type="match status" value="1"/>
</dbReference>
<dbReference type="Proteomes" id="UP000607397">
    <property type="component" value="Unassembled WGS sequence"/>
</dbReference>
<accession>A0A8K1ZXI3</accession>
<name>A0A8K1ZXI3_9CYAN</name>
<proteinExistence type="predicted"/>